<gene>
    <name evidence="1" type="ORF">M422DRAFT_253636</name>
</gene>
<dbReference type="InterPro" id="IPR027417">
    <property type="entry name" value="P-loop_NTPase"/>
</dbReference>
<dbReference type="Proteomes" id="UP000054279">
    <property type="component" value="Unassembled WGS sequence"/>
</dbReference>
<evidence type="ECO:0000313" key="1">
    <source>
        <dbReference type="EMBL" id="KIJ43132.1"/>
    </source>
</evidence>
<reference evidence="1 2" key="1">
    <citation type="submission" date="2014-06" db="EMBL/GenBank/DDBJ databases">
        <title>Evolutionary Origins and Diversification of the Mycorrhizal Mutualists.</title>
        <authorList>
            <consortium name="DOE Joint Genome Institute"/>
            <consortium name="Mycorrhizal Genomics Consortium"/>
            <person name="Kohler A."/>
            <person name="Kuo A."/>
            <person name="Nagy L.G."/>
            <person name="Floudas D."/>
            <person name="Copeland A."/>
            <person name="Barry K.W."/>
            <person name="Cichocki N."/>
            <person name="Veneault-Fourrey C."/>
            <person name="LaButti K."/>
            <person name="Lindquist E.A."/>
            <person name="Lipzen A."/>
            <person name="Lundell T."/>
            <person name="Morin E."/>
            <person name="Murat C."/>
            <person name="Riley R."/>
            <person name="Ohm R."/>
            <person name="Sun H."/>
            <person name="Tunlid A."/>
            <person name="Henrissat B."/>
            <person name="Grigoriev I.V."/>
            <person name="Hibbett D.S."/>
            <person name="Martin F."/>
        </authorList>
    </citation>
    <scope>NUCLEOTIDE SEQUENCE [LARGE SCALE GENOMIC DNA]</scope>
    <source>
        <strain evidence="1 2">SS14</strain>
    </source>
</reference>
<evidence type="ECO:0000313" key="2">
    <source>
        <dbReference type="Proteomes" id="UP000054279"/>
    </source>
</evidence>
<keyword evidence="2" id="KW-1185">Reference proteome</keyword>
<dbReference type="OrthoDB" id="10261556at2759"/>
<sequence length="93" mass="9876">MSVVHDEAPVVKAPVMDGQTENKLVTPLNILGHQTAQKLKAAGIPAINLTVANASRLTFQEIKQGKYRLIVTSPELLITAVSADRSALALSDS</sequence>
<dbReference type="Gene3D" id="3.40.50.300">
    <property type="entry name" value="P-loop containing nucleotide triphosphate hydrolases"/>
    <property type="match status" value="1"/>
</dbReference>
<protein>
    <submittedName>
        <fullName evidence="1">Uncharacterized protein</fullName>
    </submittedName>
</protein>
<dbReference type="HOGENOM" id="CLU_2401087_0_0_1"/>
<dbReference type="EMBL" id="KN837125">
    <property type="protein sequence ID" value="KIJ43132.1"/>
    <property type="molecule type" value="Genomic_DNA"/>
</dbReference>
<organism evidence="1 2">
    <name type="scientific">Sphaerobolus stellatus (strain SS14)</name>
    <dbReference type="NCBI Taxonomy" id="990650"/>
    <lineage>
        <taxon>Eukaryota</taxon>
        <taxon>Fungi</taxon>
        <taxon>Dikarya</taxon>
        <taxon>Basidiomycota</taxon>
        <taxon>Agaricomycotina</taxon>
        <taxon>Agaricomycetes</taxon>
        <taxon>Phallomycetidae</taxon>
        <taxon>Geastrales</taxon>
        <taxon>Sphaerobolaceae</taxon>
        <taxon>Sphaerobolus</taxon>
    </lineage>
</organism>
<name>A0A0C9VMM9_SPHS4</name>
<dbReference type="AlphaFoldDB" id="A0A0C9VMM9"/>
<accession>A0A0C9VMM9</accession>
<proteinExistence type="predicted"/>